<dbReference type="InterPro" id="IPR050553">
    <property type="entry name" value="Thioredoxin_ResA/DsbE_sf"/>
</dbReference>
<dbReference type="Gene3D" id="3.40.30.10">
    <property type="entry name" value="Glutaredoxin"/>
    <property type="match status" value="1"/>
</dbReference>
<evidence type="ECO:0000313" key="4">
    <source>
        <dbReference type="Proteomes" id="UP000651271"/>
    </source>
</evidence>
<reference evidence="3 4" key="1">
    <citation type="submission" date="2020-08" db="EMBL/GenBank/DDBJ databases">
        <title>Sphingobacterium sp. DN04309 isolated from aquaculture water.</title>
        <authorList>
            <person name="Zhang M."/>
        </authorList>
    </citation>
    <scope>NUCLEOTIDE SEQUENCE [LARGE SCALE GENOMIC DNA]</scope>
    <source>
        <strain evidence="3 4">DN04309</strain>
    </source>
</reference>
<dbReference type="CDD" id="cd02966">
    <property type="entry name" value="TlpA_like_family"/>
    <property type="match status" value="1"/>
</dbReference>
<keyword evidence="4" id="KW-1185">Reference proteome</keyword>
<sequence length="169" mass="19715">MKKLLWIIGLIVCSFITTKAQEWKVNLGEQTPKFEVKAKNNQLISSESLKGKVVLLNFFATWCPPCRKELPRLQKEIWDDLKSNKDLAVFVLAREEGWEKIDPFIDENKYTFPVFPDLKREVFGLFAEQSIPRNVVLDRSGKIIYQSIGFEDEEFSKMVELIKAELEKK</sequence>
<dbReference type="InterPro" id="IPR000866">
    <property type="entry name" value="AhpC/TSA"/>
</dbReference>
<dbReference type="Proteomes" id="UP000651271">
    <property type="component" value="Unassembled WGS sequence"/>
</dbReference>
<dbReference type="EMBL" id="JACOIJ010000017">
    <property type="protein sequence ID" value="MBD1429881.1"/>
    <property type="molecule type" value="Genomic_DNA"/>
</dbReference>
<evidence type="ECO:0000256" key="1">
    <source>
        <dbReference type="ARBA" id="ARBA00023284"/>
    </source>
</evidence>
<evidence type="ECO:0000259" key="2">
    <source>
        <dbReference type="PROSITE" id="PS51352"/>
    </source>
</evidence>
<organism evidence="3 4">
    <name type="scientific">Sphingobacterium litopenaei</name>
    <dbReference type="NCBI Taxonomy" id="2763500"/>
    <lineage>
        <taxon>Bacteria</taxon>
        <taxon>Pseudomonadati</taxon>
        <taxon>Bacteroidota</taxon>
        <taxon>Sphingobacteriia</taxon>
        <taxon>Sphingobacteriales</taxon>
        <taxon>Sphingobacteriaceae</taxon>
        <taxon>Sphingobacterium</taxon>
    </lineage>
</organism>
<dbReference type="Pfam" id="PF00578">
    <property type="entry name" value="AhpC-TSA"/>
    <property type="match status" value="1"/>
</dbReference>
<dbReference type="RefSeq" id="WP_165290347.1">
    <property type="nucleotide sequence ID" value="NZ_JACOIJ010000017.1"/>
</dbReference>
<protein>
    <submittedName>
        <fullName evidence="3">TlpA family protein disulfide reductase</fullName>
    </submittedName>
</protein>
<dbReference type="SUPFAM" id="SSF52833">
    <property type="entry name" value="Thioredoxin-like"/>
    <property type="match status" value="1"/>
</dbReference>
<comment type="caution">
    <text evidence="3">The sequence shown here is derived from an EMBL/GenBank/DDBJ whole genome shotgun (WGS) entry which is preliminary data.</text>
</comment>
<evidence type="ECO:0000313" key="3">
    <source>
        <dbReference type="EMBL" id="MBD1429881.1"/>
    </source>
</evidence>
<dbReference type="PANTHER" id="PTHR42852">
    <property type="entry name" value="THIOL:DISULFIDE INTERCHANGE PROTEIN DSBE"/>
    <property type="match status" value="1"/>
</dbReference>
<dbReference type="PANTHER" id="PTHR42852:SF13">
    <property type="entry name" value="PROTEIN DIPZ"/>
    <property type="match status" value="1"/>
</dbReference>
<proteinExistence type="predicted"/>
<name>A0ABR7YF08_9SPHI</name>
<dbReference type="InterPro" id="IPR013766">
    <property type="entry name" value="Thioredoxin_domain"/>
</dbReference>
<accession>A0ABR7YF08</accession>
<dbReference type="InterPro" id="IPR017937">
    <property type="entry name" value="Thioredoxin_CS"/>
</dbReference>
<dbReference type="InterPro" id="IPR036249">
    <property type="entry name" value="Thioredoxin-like_sf"/>
</dbReference>
<dbReference type="PROSITE" id="PS51352">
    <property type="entry name" value="THIOREDOXIN_2"/>
    <property type="match status" value="1"/>
</dbReference>
<keyword evidence="1" id="KW-0676">Redox-active center</keyword>
<feature type="domain" description="Thioredoxin" evidence="2">
    <location>
        <begin position="25"/>
        <end position="167"/>
    </location>
</feature>
<gene>
    <name evidence="3" type="ORF">H8B04_09880</name>
</gene>
<dbReference type="PROSITE" id="PS00194">
    <property type="entry name" value="THIOREDOXIN_1"/>
    <property type="match status" value="1"/>
</dbReference>